<feature type="transmembrane region" description="Helical" evidence="2">
    <location>
        <begin position="39"/>
        <end position="67"/>
    </location>
</feature>
<keyword evidence="2" id="KW-0472">Membrane</keyword>
<proteinExistence type="predicted"/>
<dbReference type="EMBL" id="JAAIUW010000009">
    <property type="protein sequence ID" value="KAF7815060.1"/>
    <property type="molecule type" value="Genomic_DNA"/>
</dbReference>
<evidence type="ECO:0000313" key="4">
    <source>
        <dbReference type="Proteomes" id="UP000634136"/>
    </source>
</evidence>
<keyword evidence="2" id="KW-0812">Transmembrane</keyword>
<accession>A0A834W9B2</accession>
<evidence type="ECO:0000256" key="2">
    <source>
        <dbReference type="SAM" id="Phobius"/>
    </source>
</evidence>
<dbReference type="AlphaFoldDB" id="A0A834W9B2"/>
<keyword evidence="2" id="KW-1133">Transmembrane helix</keyword>
<sequence length="176" mass="19389">MELKKEAYASPSLAAAVFIVDASPSLAAIVFIVDTSPSLAAAVFIVDAAVFIVDTTVFIVAAVSIAYRLHSCSSLFFTRRHRLHCRCRPRSSPYLCFQIFTMELDLDLSSVKERTRGGETAPRNRAREGRDKRGRGQVRDGVTSTTCRLLSPCPVTGTYVGFRHHKARSKITVPLI</sequence>
<name>A0A834W9B2_9FABA</name>
<evidence type="ECO:0000313" key="3">
    <source>
        <dbReference type="EMBL" id="KAF7815060.1"/>
    </source>
</evidence>
<protein>
    <submittedName>
        <fullName evidence="3">Uncharacterized protein</fullName>
    </submittedName>
</protein>
<feature type="region of interest" description="Disordered" evidence="1">
    <location>
        <begin position="113"/>
        <end position="143"/>
    </location>
</feature>
<keyword evidence="4" id="KW-1185">Reference proteome</keyword>
<reference evidence="3" key="1">
    <citation type="submission" date="2020-09" db="EMBL/GenBank/DDBJ databases">
        <title>Genome-Enabled Discovery of Anthraquinone Biosynthesis in Senna tora.</title>
        <authorList>
            <person name="Kang S.-H."/>
            <person name="Pandey R.P."/>
            <person name="Lee C.-M."/>
            <person name="Sim J.-S."/>
            <person name="Jeong J.-T."/>
            <person name="Choi B.-S."/>
            <person name="Jung M."/>
            <person name="Ginzburg D."/>
            <person name="Zhao K."/>
            <person name="Won S.Y."/>
            <person name="Oh T.-J."/>
            <person name="Yu Y."/>
            <person name="Kim N.-H."/>
            <person name="Lee O.R."/>
            <person name="Lee T.-H."/>
            <person name="Bashyal P."/>
            <person name="Kim T.-S."/>
            <person name="Lee W.-H."/>
            <person name="Kawkins C."/>
            <person name="Kim C.-K."/>
            <person name="Kim J.S."/>
            <person name="Ahn B.O."/>
            <person name="Rhee S.Y."/>
            <person name="Sohng J.K."/>
        </authorList>
    </citation>
    <scope>NUCLEOTIDE SEQUENCE</scope>
    <source>
        <tissue evidence="3">Leaf</tissue>
    </source>
</reference>
<organism evidence="3 4">
    <name type="scientific">Senna tora</name>
    <dbReference type="NCBI Taxonomy" id="362788"/>
    <lineage>
        <taxon>Eukaryota</taxon>
        <taxon>Viridiplantae</taxon>
        <taxon>Streptophyta</taxon>
        <taxon>Embryophyta</taxon>
        <taxon>Tracheophyta</taxon>
        <taxon>Spermatophyta</taxon>
        <taxon>Magnoliopsida</taxon>
        <taxon>eudicotyledons</taxon>
        <taxon>Gunneridae</taxon>
        <taxon>Pentapetalae</taxon>
        <taxon>rosids</taxon>
        <taxon>fabids</taxon>
        <taxon>Fabales</taxon>
        <taxon>Fabaceae</taxon>
        <taxon>Caesalpinioideae</taxon>
        <taxon>Cassia clade</taxon>
        <taxon>Senna</taxon>
    </lineage>
</organism>
<comment type="caution">
    <text evidence="3">The sequence shown here is derived from an EMBL/GenBank/DDBJ whole genome shotgun (WGS) entry which is preliminary data.</text>
</comment>
<gene>
    <name evidence="3" type="ORF">G2W53_029029</name>
</gene>
<dbReference type="Proteomes" id="UP000634136">
    <property type="component" value="Unassembled WGS sequence"/>
</dbReference>
<evidence type="ECO:0000256" key="1">
    <source>
        <dbReference type="SAM" id="MobiDB-lite"/>
    </source>
</evidence>
<feature type="transmembrane region" description="Helical" evidence="2">
    <location>
        <begin position="12"/>
        <end position="33"/>
    </location>
</feature>